<organism evidence="12 13">
    <name type="scientific">Tetranychus urticae</name>
    <name type="common">Two-spotted spider mite</name>
    <dbReference type="NCBI Taxonomy" id="32264"/>
    <lineage>
        <taxon>Eukaryota</taxon>
        <taxon>Metazoa</taxon>
        <taxon>Ecdysozoa</taxon>
        <taxon>Arthropoda</taxon>
        <taxon>Chelicerata</taxon>
        <taxon>Arachnida</taxon>
        <taxon>Acari</taxon>
        <taxon>Acariformes</taxon>
        <taxon>Trombidiformes</taxon>
        <taxon>Prostigmata</taxon>
        <taxon>Eleutherengona</taxon>
        <taxon>Raphignathae</taxon>
        <taxon>Tetranychoidea</taxon>
        <taxon>Tetranychidae</taxon>
        <taxon>Tetranychus</taxon>
    </lineage>
</organism>
<dbReference type="EnsemblMetazoa" id="tetur27g00140.1">
    <property type="protein sequence ID" value="tetur27g00140.1"/>
    <property type="gene ID" value="tetur27g00140"/>
</dbReference>
<keyword evidence="4 10" id="KW-0813">Transport</keyword>
<dbReference type="HOGENOM" id="CLU_2018148_0_0_1"/>
<keyword evidence="5 10" id="KW-0812">Transmembrane</keyword>
<dbReference type="GO" id="GO:0006869">
    <property type="term" value="P:lipid transport"/>
    <property type="evidence" value="ECO:0007669"/>
    <property type="project" value="UniProtKB-KW"/>
</dbReference>
<dbReference type="GO" id="GO:0034497">
    <property type="term" value="P:protein localization to phagophore assembly site"/>
    <property type="evidence" value="ECO:0007669"/>
    <property type="project" value="TreeGrafter"/>
</dbReference>
<feature type="transmembrane region" description="Helical" evidence="10">
    <location>
        <begin position="406"/>
        <end position="427"/>
    </location>
</feature>
<keyword evidence="7 10" id="KW-0072">Autophagy</keyword>
<dbReference type="STRING" id="32264.T1KYC1"/>
<keyword evidence="9 10" id="KW-0472">Membrane</keyword>
<evidence type="ECO:0000256" key="4">
    <source>
        <dbReference type="ARBA" id="ARBA00022448"/>
    </source>
</evidence>
<comment type="similarity">
    <text evidence="2 10">Belongs to the ATG9 family.</text>
</comment>
<dbReference type="InterPro" id="IPR007241">
    <property type="entry name" value="Autophagy-rel_prot_9"/>
</dbReference>
<evidence type="ECO:0000313" key="13">
    <source>
        <dbReference type="Proteomes" id="UP000015104"/>
    </source>
</evidence>
<keyword evidence="8 10" id="KW-0445">Lipid transport</keyword>
<evidence type="ECO:0000256" key="9">
    <source>
        <dbReference type="ARBA" id="ARBA00023136"/>
    </source>
</evidence>
<dbReference type="eggNOG" id="KOG2173">
    <property type="taxonomic scope" value="Eukaryota"/>
</dbReference>
<evidence type="ECO:0000313" key="12">
    <source>
        <dbReference type="EnsemblMetazoa" id="tetur27g00140.1"/>
    </source>
</evidence>
<proteinExistence type="inferred from homology"/>
<evidence type="ECO:0000256" key="11">
    <source>
        <dbReference type="SAM" id="MobiDB-lite"/>
    </source>
</evidence>
<comment type="subcellular location">
    <subcellularLocation>
        <location evidence="1 10">Preautophagosomal structure membrane</location>
        <topology evidence="1 10">Multi-pass membrane protein</topology>
    </subcellularLocation>
</comment>
<evidence type="ECO:0000256" key="6">
    <source>
        <dbReference type="ARBA" id="ARBA00022989"/>
    </source>
</evidence>
<comment type="function">
    <text evidence="10">Phospholipid scramblase involved in autophagy. Cycles between the preautophagosomal structure/phagophore assembly site (PAS) and the cytoplasmic vesicle pool and supplies membrane for the growing autophagosome. Lipid scramblase activity plays a key role in preautophagosomal structure/phagophore assembly by distributing the phospholipids that arrive through ATG2 from the cytoplasmic to the luminal leaflet of the bilayer, thereby driving autophagosomal membrane expansion.</text>
</comment>
<feature type="transmembrane region" description="Helical" evidence="10">
    <location>
        <begin position="291"/>
        <end position="315"/>
    </location>
</feature>
<dbReference type="Proteomes" id="UP000015104">
    <property type="component" value="Unassembled WGS sequence"/>
</dbReference>
<dbReference type="AlphaFoldDB" id="T1KYC1"/>
<protein>
    <recommendedName>
        <fullName evidence="3 10">Autophagy-related protein 9</fullName>
    </recommendedName>
</protein>
<reference evidence="12" key="2">
    <citation type="submission" date="2015-06" db="UniProtKB">
        <authorList>
            <consortium name="EnsemblMetazoa"/>
        </authorList>
    </citation>
    <scope>IDENTIFICATION</scope>
</reference>
<evidence type="ECO:0000256" key="2">
    <source>
        <dbReference type="ARBA" id="ARBA00006185"/>
    </source>
</evidence>
<name>T1KYC1_TETUR</name>
<feature type="transmembrane region" description="Helical" evidence="10">
    <location>
        <begin position="377"/>
        <end position="399"/>
    </location>
</feature>
<feature type="transmembrane region" description="Helical" evidence="10">
    <location>
        <begin position="68"/>
        <end position="93"/>
    </location>
</feature>
<dbReference type="GO" id="GO:0034727">
    <property type="term" value="P:piecemeal microautophagy of the nucleus"/>
    <property type="evidence" value="ECO:0007669"/>
    <property type="project" value="TreeGrafter"/>
</dbReference>
<sequence>MSELTQKRDHLLWNCKNISFSDLCDPEDKVLIHVLPENKGGPRSWHQYINDLDYFFTRIYRYHQRSGFLCLVLQHILELVQFIFVVLLTLFLLNFVDYAVLFKDKLPPGSKAGDPTIKVTISDVILPQDQIHLGGFQIILLICAAIFWFLKLLKVLQAIYVYHAIRVFYAEALHIQDCSEYTWQEVQTRLIQAQHLCSLQEGTLTELDIHNRILRYHNYMIALLNKNLLPIHYKVPLLGEQTYFSKGLEFNIRLLLFKGPFAIFENSWKLKDEFKSTANRQICARKFAKNCLILGFINLALLPLIFIWQVLYIFYAYAGTLKRDPSSVFASKNWSHYAKLFCRHFNELDHQLNGRLSKGYKAASKYMDSFNSPLMEVISRNVMFMAGALLAVLVLLTFYDEDVIAVEHVITIIAALGIIVAVARGFIPDDIPMKYNKSELYSHILLHIHYAPHRYSPYTSQAQAAMSKLFQYKIQAILEDLLSPLITPYILLFHLRPRSLEFVDFFRNYTVEVSGTGDICIFAMMNVKKNGNPVWEVQKEEKLSENPFAETPSGASVSGKIKKTDGQRKFKLQAGAGEGDFGEAPPTATVPENLFSENGKLELSLINFQLTNPNWHPIDRSQRQFIEVVTSKAIPSMHEKVESVDIGRTSTEPVTPHSSMMERVPSMHTHNMNPPRTPHSSLIEDNTGYSHRDSYCESFDLSDIELRMSLTSRYLNDLASSRLSNQQPEEGQLLQQSENAPLLQLSRFTERHDIQ</sequence>
<evidence type="ECO:0000256" key="5">
    <source>
        <dbReference type="ARBA" id="ARBA00022692"/>
    </source>
</evidence>
<feature type="compositionally biased region" description="Polar residues" evidence="11">
    <location>
        <begin position="648"/>
        <end position="658"/>
    </location>
</feature>
<evidence type="ECO:0000256" key="1">
    <source>
        <dbReference type="ARBA" id="ARBA00004511"/>
    </source>
</evidence>
<accession>T1KYC1</accession>
<evidence type="ECO:0000256" key="8">
    <source>
        <dbReference type="ARBA" id="ARBA00023055"/>
    </source>
</evidence>
<evidence type="ECO:0000256" key="7">
    <source>
        <dbReference type="ARBA" id="ARBA00023006"/>
    </source>
</evidence>
<dbReference type="EMBL" id="CAEY01000711">
    <property type="status" value="NOT_ANNOTATED_CDS"/>
    <property type="molecule type" value="Genomic_DNA"/>
</dbReference>
<evidence type="ECO:0000256" key="3">
    <source>
        <dbReference type="ARBA" id="ARBA00018074"/>
    </source>
</evidence>
<evidence type="ECO:0000256" key="10">
    <source>
        <dbReference type="RuleBase" id="RU364027"/>
    </source>
</evidence>
<feature type="transmembrane region" description="Helical" evidence="10">
    <location>
        <begin position="131"/>
        <end position="150"/>
    </location>
</feature>
<dbReference type="Pfam" id="PF04109">
    <property type="entry name" value="ATG9"/>
    <property type="match status" value="1"/>
</dbReference>
<keyword evidence="6 10" id="KW-1133">Transmembrane helix</keyword>
<dbReference type="GO" id="GO:0005776">
    <property type="term" value="C:autophagosome"/>
    <property type="evidence" value="ECO:0007669"/>
    <property type="project" value="TreeGrafter"/>
</dbReference>
<dbReference type="GO" id="GO:0000422">
    <property type="term" value="P:autophagy of mitochondrion"/>
    <property type="evidence" value="ECO:0007669"/>
    <property type="project" value="TreeGrafter"/>
</dbReference>
<dbReference type="PANTHER" id="PTHR13038">
    <property type="entry name" value="APG9 AUTOPHAGY 9"/>
    <property type="match status" value="1"/>
</dbReference>
<feature type="region of interest" description="Disordered" evidence="11">
    <location>
        <begin position="640"/>
        <end position="659"/>
    </location>
</feature>
<reference evidence="13" key="1">
    <citation type="submission" date="2011-08" db="EMBL/GenBank/DDBJ databases">
        <authorList>
            <person name="Rombauts S."/>
        </authorList>
    </citation>
    <scope>NUCLEOTIDE SEQUENCE</scope>
    <source>
        <strain evidence="13">London</strain>
    </source>
</reference>
<dbReference type="PANTHER" id="PTHR13038:SF10">
    <property type="entry name" value="AUTOPHAGY-RELATED PROTEIN 9"/>
    <property type="match status" value="1"/>
</dbReference>
<dbReference type="GO" id="GO:0061709">
    <property type="term" value="P:reticulophagy"/>
    <property type="evidence" value="ECO:0007669"/>
    <property type="project" value="TreeGrafter"/>
</dbReference>
<dbReference type="GO" id="GO:0034045">
    <property type="term" value="C:phagophore assembly site membrane"/>
    <property type="evidence" value="ECO:0007669"/>
    <property type="project" value="UniProtKB-SubCell"/>
</dbReference>
<keyword evidence="13" id="KW-1185">Reference proteome</keyword>